<dbReference type="Gene3D" id="1.10.10.1450">
    <property type="match status" value="1"/>
</dbReference>
<dbReference type="InterPro" id="IPR052709">
    <property type="entry name" value="Transposase-MT_Hybrid"/>
</dbReference>
<dbReference type="PANTHER" id="PTHR46060:SF1">
    <property type="entry name" value="MARINER MOS1 TRANSPOSASE-LIKE PROTEIN"/>
    <property type="match status" value="1"/>
</dbReference>
<keyword evidence="4" id="KW-1185">Reference proteome</keyword>
<evidence type="ECO:0000259" key="2">
    <source>
        <dbReference type="Pfam" id="PF17906"/>
    </source>
</evidence>
<evidence type="ECO:0000313" key="3">
    <source>
        <dbReference type="EMBL" id="KHJ92881.1"/>
    </source>
</evidence>
<protein>
    <recommendedName>
        <fullName evidence="5">Mos1 transposase HTH domain-containing protein</fullName>
    </recommendedName>
</protein>
<reference evidence="3 4" key="1">
    <citation type="submission" date="2014-03" db="EMBL/GenBank/DDBJ databases">
        <title>Draft genome of the hookworm Oesophagostomum dentatum.</title>
        <authorList>
            <person name="Mitreva M."/>
        </authorList>
    </citation>
    <scope>NUCLEOTIDE SEQUENCE [LARGE SCALE GENOMIC DNA]</scope>
    <source>
        <strain evidence="3 4">OD-Hann</strain>
    </source>
</reference>
<dbReference type="OrthoDB" id="5870084at2759"/>
<accession>A0A0B1T9Q0</accession>
<evidence type="ECO:0008006" key="5">
    <source>
        <dbReference type="Google" id="ProtNLM"/>
    </source>
</evidence>
<gene>
    <name evidence="3" type="ORF">OESDEN_07217</name>
</gene>
<evidence type="ECO:0000259" key="1">
    <source>
        <dbReference type="Pfam" id="PF00144"/>
    </source>
</evidence>
<sequence>MAVAFSITKIWAGLVAAILASKGLLQYDRKVSSFWLKFAQHGKQDITVRDILDHKLLESQHLLFPFFHAGLVSFGREFGLEEAKNPEVISSLIEEVAFVPDRKHFRHVILFFFNSGCYTKETERRMKHVYKDNAPHYNTIEIWYSRFKKGDYSLEEEERSGRPMKMDLELLKQTVNHDTFQSTRDLAVTLGTTHTSVEKSWFGEKASSICTSSPGTARLRPSR</sequence>
<dbReference type="Pfam" id="PF17906">
    <property type="entry name" value="HTH_48"/>
    <property type="match status" value="1"/>
</dbReference>
<organism evidence="3 4">
    <name type="scientific">Oesophagostomum dentatum</name>
    <name type="common">Nodular worm</name>
    <dbReference type="NCBI Taxonomy" id="61180"/>
    <lineage>
        <taxon>Eukaryota</taxon>
        <taxon>Metazoa</taxon>
        <taxon>Ecdysozoa</taxon>
        <taxon>Nematoda</taxon>
        <taxon>Chromadorea</taxon>
        <taxon>Rhabditida</taxon>
        <taxon>Rhabditina</taxon>
        <taxon>Rhabditomorpha</taxon>
        <taxon>Strongyloidea</taxon>
        <taxon>Strongylidae</taxon>
        <taxon>Oesophagostomum</taxon>
    </lineage>
</organism>
<dbReference type="EMBL" id="KN551072">
    <property type="protein sequence ID" value="KHJ92881.1"/>
    <property type="molecule type" value="Genomic_DNA"/>
</dbReference>
<dbReference type="InterPro" id="IPR001466">
    <property type="entry name" value="Beta-lactam-related"/>
</dbReference>
<dbReference type="PANTHER" id="PTHR46060">
    <property type="entry name" value="MARINER MOS1 TRANSPOSASE-LIKE PROTEIN"/>
    <property type="match status" value="1"/>
</dbReference>
<dbReference type="SUPFAM" id="SSF56601">
    <property type="entry name" value="beta-lactamase/transpeptidase-like"/>
    <property type="match status" value="1"/>
</dbReference>
<dbReference type="AlphaFoldDB" id="A0A0B1T9Q0"/>
<proteinExistence type="predicted"/>
<feature type="domain" description="Beta-lactamase-related" evidence="1">
    <location>
        <begin position="5"/>
        <end position="55"/>
    </location>
</feature>
<evidence type="ECO:0000313" key="4">
    <source>
        <dbReference type="Proteomes" id="UP000053660"/>
    </source>
</evidence>
<dbReference type="Pfam" id="PF00144">
    <property type="entry name" value="Beta-lactamase"/>
    <property type="match status" value="1"/>
</dbReference>
<name>A0A0B1T9Q0_OESDE</name>
<dbReference type="InterPro" id="IPR041426">
    <property type="entry name" value="Mos1_HTH"/>
</dbReference>
<dbReference type="Proteomes" id="UP000053660">
    <property type="component" value="Unassembled WGS sequence"/>
</dbReference>
<feature type="domain" description="Mos1 transposase HTH" evidence="2">
    <location>
        <begin position="102"/>
        <end position="151"/>
    </location>
</feature>
<dbReference type="InterPro" id="IPR012338">
    <property type="entry name" value="Beta-lactam/transpept-like"/>
</dbReference>
<dbReference type="Gene3D" id="3.40.710.10">
    <property type="entry name" value="DD-peptidase/beta-lactamase superfamily"/>
    <property type="match status" value="1"/>
</dbReference>